<sequence length="92" mass="10154">MAGKRKASGIEEPIEGKYVNYFKVGFNADVFVFDQFQVFGDDPHACTEAHIARCPRIRTIASPMDAKQLLQQLAAAVAEYEKTHGDIPALKA</sequence>
<dbReference type="EMBL" id="JALJRB010000016">
    <property type="protein sequence ID" value="MCJ8501688.1"/>
    <property type="molecule type" value="Genomic_DNA"/>
</dbReference>
<evidence type="ECO:0000313" key="2">
    <source>
        <dbReference type="Proteomes" id="UP001165427"/>
    </source>
</evidence>
<protein>
    <submittedName>
        <fullName evidence="1">DUF3467 domain-containing protein</fullName>
    </submittedName>
</protein>
<accession>A0AA41UQT6</accession>
<comment type="caution">
    <text evidence="1">The sequence shown here is derived from an EMBL/GenBank/DDBJ whole genome shotgun (WGS) entry which is preliminary data.</text>
</comment>
<dbReference type="AlphaFoldDB" id="A0AA41UQT6"/>
<proteinExistence type="predicted"/>
<dbReference type="RefSeq" id="WP_246910407.1">
    <property type="nucleotide sequence ID" value="NZ_JALJRB010000016.1"/>
</dbReference>
<evidence type="ECO:0000313" key="1">
    <source>
        <dbReference type="EMBL" id="MCJ8501688.1"/>
    </source>
</evidence>
<organism evidence="1 2">
    <name type="scientific">Desulfatitalea alkaliphila</name>
    <dbReference type="NCBI Taxonomy" id="2929485"/>
    <lineage>
        <taxon>Bacteria</taxon>
        <taxon>Pseudomonadati</taxon>
        <taxon>Thermodesulfobacteriota</taxon>
        <taxon>Desulfobacteria</taxon>
        <taxon>Desulfobacterales</taxon>
        <taxon>Desulfosarcinaceae</taxon>
        <taxon>Desulfatitalea</taxon>
    </lineage>
</organism>
<dbReference type="Proteomes" id="UP001165427">
    <property type="component" value="Unassembled WGS sequence"/>
</dbReference>
<reference evidence="1" key="1">
    <citation type="submission" date="2022-04" db="EMBL/GenBank/DDBJ databases">
        <title>Desulfatitalea alkaliphila sp. nov., a novel anaerobic sulfate-reducing bacterium isolated from terrestrial mud volcano, Taman Peninsula, Russia.</title>
        <authorList>
            <person name="Khomyakova M.A."/>
            <person name="Merkel A.Y."/>
            <person name="Slobodkin A.I."/>
        </authorList>
    </citation>
    <scope>NUCLEOTIDE SEQUENCE</scope>
    <source>
        <strain evidence="1">M08but</strain>
    </source>
</reference>
<name>A0AA41UQT6_9BACT</name>
<keyword evidence="2" id="KW-1185">Reference proteome</keyword>
<gene>
    <name evidence="1" type="ORF">MRX98_13985</name>
</gene>